<dbReference type="GO" id="GO:0004803">
    <property type="term" value="F:transposase activity"/>
    <property type="evidence" value="ECO:0007669"/>
    <property type="project" value="InterPro"/>
</dbReference>
<keyword evidence="3" id="KW-1185">Reference proteome</keyword>
<dbReference type="Proteomes" id="UP000198680">
    <property type="component" value="Unassembled WGS sequence"/>
</dbReference>
<dbReference type="RefSeq" id="WP_217636030.1">
    <property type="nucleotide sequence ID" value="NZ_FNHE01000003.1"/>
</dbReference>
<dbReference type="PANTHER" id="PTHR33055:SF15">
    <property type="entry name" value="TRANSPOSASE-RELATED"/>
    <property type="match status" value="1"/>
</dbReference>
<accession>A0A1G9PZK8</accession>
<dbReference type="InterPro" id="IPR047650">
    <property type="entry name" value="Transpos_IS110"/>
</dbReference>
<dbReference type="PANTHER" id="PTHR33055">
    <property type="entry name" value="TRANSPOSASE FOR INSERTION SEQUENCE ELEMENT IS1111A"/>
    <property type="match status" value="1"/>
</dbReference>
<dbReference type="GO" id="GO:0003677">
    <property type="term" value="F:DNA binding"/>
    <property type="evidence" value="ECO:0007669"/>
    <property type="project" value="InterPro"/>
</dbReference>
<dbReference type="STRING" id="1137991.SAMN05660642_01435"/>
<dbReference type="AlphaFoldDB" id="A0A1G9PZK8"/>
<dbReference type="Pfam" id="PF02371">
    <property type="entry name" value="Transposase_20"/>
    <property type="match status" value="1"/>
</dbReference>
<evidence type="ECO:0000259" key="1">
    <source>
        <dbReference type="Pfam" id="PF02371"/>
    </source>
</evidence>
<feature type="domain" description="Transposase IS116/IS110/IS902 C-terminal" evidence="1">
    <location>
        <begin position="57"/>
        <end position="134"/>
    </location>
</feature>
<dbReference type="InterPro" id="IPR003346">
    <property type="entry name" value="Transposase_20"/>
</dbReference>
<evidence type="ECO:0000313" key="2">
    <source>
        <dbReference type="EMBL" id="SDM04190.1"/>
    </source>
</evidence>
<proteinExistence type="predicted"/>
<sequence length="213" mass="22981">MRRKIPALIEALTGRFDAGHAQLARSMLHRLELAEAALAELDAVIAEACRPSARQLELLQTIFGVGPKVAQVILAETGRDMSRFHSAAHLAAWAGLAPDALESAGRRTTVGARPGNKWLTAMLVGAVGSVGRMKGANYLSVQHARLAAATAGPRPRSRRALDPGLGLWMLIRDELYADLGADWLARRNDEAHTRRLIAQLERLGHTVVLDPVA</sequence>
<reference evidence="3" key="1">
    <citation type="submission" date="2016-10" db="EMBL/GenBank/DDBJ databases">
        <authorList>
            <person name="Varghese N."/>
            <person name="Submissions S."/>
        </authorList>
    </citation>
    <scope>NUCLEOTIDE SEQUENCE [LARGE SCALE GENOMIC DNA]</scope>
    <source>
        <strain evidence="3">DSM 45419</strain>
    </source>
</reference>
<protein>
    <submittedName>
        <fullName evidence="2">Transposase IS116/IS110/IS902 family protein</fullName>
    </submittedName>
</protein>
<name>A0A1G9PZK8_9ACTN</name>
<dbReference type="GO" id="GO:0006313">
    <property type="term" value="P:DNA transposition"/>
    <property type="evidence" value="ECO:0007669"/>
    <property type="project" value="InterPro"/>
</dbReference>
<evidence type="ECO:0000313" key="3">
    <source>
        <dbReference type="Proteomes" id="UP000198680"/>
    </source>
</evidence>
<dbReference type="EMBL" id="FNHE01000003">
    <property type="protein sequence ID" value="SDM04190.1"/>
    <property type="molecule type" value="Genomic_DNA"/>
</dbReference>
<organism evidence="2 3">
    <name type="scientific">Geodermatophilus siccatus</name>
    <dbReference type="NCBI Taxonomy" id="1137991"/>
    <lineage>
        <taxon>Bacteria</taxon>
        <taxon>Bacillati</taxon>
        <taxon>Actinomycetota</taxon>
        <taxon>Actinomycetes</taxon>
        <taxon>Geodermatophilales</taxon>
        <taxon>Geodermatophilaceae</taxon>
        <taxon>Geodermatophilus</taxon>
    </lineage>
</organism>
<gene>
    <name evidence="2" type="ORF">SAMN05660642_01435</name>
</gene>